<evidence type="ECO:0000313" key="1">
    <source>
        <dbReference type="EMBL" id="AKB72848.1"/>
    </source>
</evidence>
<name>A0A0E3S2J0_METMZ</name>
<organism evidence="1 2">
    <name type="scientific">Methanosarcina mazei C16</name>
    <dbReference type="NCBI Taxonomy" id="1434113"/>
    <lineage>
        <taxon>Archaea</taxon>
        <taxon>Methanobacteriati</taxon>
        <taxon>Methanobacteriota</taxon>
        <taxon>Stenosarchaea group</taxon>
        <taxon>Methanomicrobia</taxon>
        <taxon>Methanosarcinales</taxon>
        <taxon>Methanosarcinaceae</taxon>
        <taxon>Methanosarcina</taxon>
    </lineage>
</organism>
<dbReference type="HOGENOM" id="CLU_2712866_0_0_2"/>
<dbReference type="EMBL" id="CP009514">
    <property type="protein sequence ID" value="AKB72848.1"/>
    <property type="molecule type" value="Genomic_DNA"/>
</dbReference>
<protein>
    <submittedName>
        <fullName evidence="1">Uncharacterized protein</fullName>
    </submittedName>
</protein>
<dbReference type="Proteomes" id="UP000033071">
    <property type="component" value="Chromosome"/>
</dbReference>
<accession>A0A0E3S2J0</accession>
<dbReference type="PATRIC" id="fig|1434113.4.peg.3724"/>
<sequence length="72" mass="8381">MWRDYFRRFSIVTAVKVSQNRASDLRASQGHRTQSTSLLSLNNKSILKEKKKVSAFNRTVKLFEGICIEYNL</sequence>
<dbReference type="KEGG" id="mmac:MSMAC_2958"/>
<proteinExistence type="predicted"/>
<dbReference type="AlphaFoldDB" id="A0A0E3S2J0"/>
<gene>
    <name evidence="1" type="ORF">MSMAC_2958</name>
</gene>
<evidence type="ECO:0000313" key="2">
    <source>
        <dbReference type="Proteomes" id="UP000033071"/>
    </source>
</evidence>
<reference evidence="1 2" key="1">
    <citation type="submission" date="2014-07" db="EMBL/GenBank/DDBJ databases">
        <title>Methanogenic archaea and the global carbon cycle.</title>
        <authorList>
            <person name="Henriksen J.R."/>
            <person name="Luke J."/>
            <person name="Reinhart S."/>
            <person name="Benedict M.N."/>
            <person name="Youngblut N.D."/>
            <person name="Metcalf M.E."/>
            <person name="Whitaker R.J."/>
            <person name="Metcalf W.W."/>
        </authorList>
    </citation>
    <scope>NUCLEOTIDE SEQUENCE [LARGE SCALE GENOMIC DNA]</scope>
    <source>
        <strain evidence="1 2">C16</strain>
    </source>
</reference>